<accession>A0A7R9PQK2</accession>
<evidence type="ECO:0000313" key="1">
    <source>
        <dbReference type="EMBL" id="CAD7606424.1"/>
    </source>
</evidence>
<gene>
    <name evidence="1" type="ORF">TGEB3V08_LOCUS9852</name>
</gene>
<protein>
    <submittedName>
        <fullName evidence="1">Uncharacterized protein</fullName>
    </submittedName>
</protein>
<organism evidence="1">
    <name type="scientific">Timema genevievae</name>
    <name type="common">Walking stick</name>
    <dbReference type="NCBI Taxonomy" id="629358"/>
    <lineage>
        <taxon>Eukaryota</taxon>
        <taxon>Metazoa</taxon>
        <taxon>Ecdysozoa</taxon>
        <taxon>Arthropoda</taxon>
        <taxon>Hexapoda</taxon>
        <taxon>Insecta</taxon>
        <taxon>Pterygota</taxon>
        <taxon>Neoptera</taxon>
        <taxon>Polyneoptera</taxon>
        <taxon>Phasmatodea</taxon>
        <taxon>Timematodea</taxon>
        <taxon>Timematoidea</taxon>
        <taxon>Timematidae</taxon>
        <taxon>Timema</taxon>
    </lineage>
</organism>
<dbReference type="EMBL" id="OE844898">
    <property type="protein sequence ID" value="CAD7606424.1"/>
    <property type="molecule type" value="Genomic_DNA"/>
</dbReference>
<dbReference type="InterPro" id="IPR024066">
    <property type="entry name" value="RGS_subdom1/3"/>
</dbReference>
<reference evidence="1" key="1">
    <citation type="submission" date="2020-11" db="EMBL/GenBank/DDBJ databases">
        <authorList>
            <person name="Tran Van P."/>
        </authorList>
    </citation>
    <scope>NUCLEOTIDE SEQUENCE</scope>
</reference>
<proteinExistence type="predicted"/>
<dbReference type="Gene3D" id="3.30.420.10">
    <property type="entry name" value="Ribonuclease H-like superfamily/Ribonuclease H"/>
    <property type="match status" value="1"/>
</dbReference>
<dbReference type="AlphaFoldDB" id="A0A7R9PQK2"/>
<dbReference type="Gene3D" id="1.10.196.10">
    <property type="match status" value="1"/>
</dbReference>
<sequence length="216" mass="24369">MPGLHISHPNQDSRLVRQESELGVTSWSTSLEKLLEDPLGLHTFAVWLAKLELVHHMIWTDEAKSNKTGSVDHHNCVYWHTENSHLDTEVNKQNSGVMPEGGVTFDRVIGLFLFDNVITGYSYLELLTTTASPLRFGHNVVVTGRCPASLCLHSSGISRWGPVKWPLASPNPADLSPQDFYYFFMCQKACENIKLCLEAYIALDGHMMDHEMDNRD</sequence>
<dbReference type="InterPro" id="IPR036397">
    <property type="entry name" value="RNaseH_sf"/>
</dbReference>
<name>A0A7R9PQK2_TIMGE</name>
<dbReference type="GO" id="GO:0003676">
    <property type="term" value="F:nucleic acid binding"/>
    <property type="evidence" value="ECO:0007669"/>
    <property type="project" value="InterPro"/>
</dbReference>